<reference evidence="2 3" key="1">
    <citation type="submission" date="2017-02" db="EMBL/GenBank/DDBJ databases">
        <authorList>
            <person name="Peterson S.W."/>
        </authorList>
    </citation>
    <scope>NUCLEOTIDE SEQUENCE [LARGE SCALE GENOMIC DNA]</scope>
    <source>
        <strain evidence="2 3">ATCC 49788</strain>
    </source>
</reference>
<dbReference type="Proteomes" id="UP000190460">
    <property type="component" value="Unassembled WGS sequence"/>
</dbReference>
<proteinExistence type="predicted"/>
<keyword evidence="3" id="KW-1185">Reference proteome</keyword>
<dbReference type="Gene3D" id="3.10.450.40">
    <property type="match status" value="1"/>
</dbReference>
<accession>A0A1T4XDL0</accession>
<feature type="signal peptide" evidence="1">
    <location>
        <begin position="1"/>
        <end position="24"/>
    </location>
</feature>
<dbReference type="STRING" id="92487.SAMN02745130_02850"/>
<evidence type="ECO:0000313" key="3">
    <source>
        <dbReference type="Proteomes" id="UP000190460"/>
    </source>
</evidence>
<organism evidence="2 3">
    <name type="scientific">Thiothrix eikelboomii</name>
    <dbReference type="NCBI Taxonomy" id="92487"/>
    <lineage>
        <taxon>Bacteria</taxon>
        <taxon>Pseudomonadati</taxon>
        <taxon>Pseudomonadota</taxon>
        <taxon>Gammaproteobacteria</taxon>
        <taxon>Thiotrichales</taxon>
        <taxon>Thiotrichaceae</taxon>
        <taxon>Thiothrix</taxon>
    </lineage>
</organism>
<name>A0A1T4XDL0_9GAMM</name>
<dbReference type="OrthoDB" id="5003040at2"/>
<keyword evidence="1" id="KW-0732">Signal</keyword>
<dbReference type="EMBL" id="FUYB01000016">
    <property type="protein sequence ID" value="SKA87663.1"/>
    <property type="molecule type" value="Genomic_DNA"/>
</dbReference>
<protein>
    <submittedName>
        <fullName evidence="2">Uncharacterized protein</fullName>
    </submittedName>
</protein>
<dbReference type="RefSeq" id="WP_078923305.1">
    <property type="nucleotide sequence ID" value="NZ_FUYB01000016.1"/>
</dbReference>
<evidence type="ECO:0000313" key="2">
    <source>
        <dbReference type="EMBL" id="SKA87663.1"/>
    </source>
</evidence>
<feature type="chain" id="PRO_5012097569" evidence="1">
    <location>
        <begin position="25"/>
        <end position="222"/>
    </location>
</feature>
<evidence type="ECO:0000256" key="1">
    <source>
        <dbReference type="SAM" id="SignalP"/>
    </source>
</evidence>
<gene>
    <name evidence="2" type="ORF">SAMN02745130_02850</name>
</gene>
<sequence length="222" mass="24657">MLNKSAKIALTALCLTFLSNNILAKDLDPLSPAELSQAVSLAAPEQRAQLAMRSDTHAPAIAHTLELLLVERRPVDKEQPGRRLADVYSYDYRSDETIHSIVDLNTQERVQTERVQKLQLPLTENELARASLLIFNDPEQLSQIQAEYKRITGQTLIKPEQLHVKAFVFTADSLPEGLNAASQNCGIQRCAQVLLYTHDSVVFEISPIVNLSVGLVTQNIGF</sequence>
<dbReference type="AlphaFoldDB" id="A0A1T4XDL0"/>